<gene>
    <name evidence="10" type="ORF">SAMN04489711_10123</name>
</gene>
<dbReference type="SUPFAM" id="SSF52540">
    <property type="entry name" value="P-loop containing nucleoside triphosphate hydrolases"/>
    <property type="match status" value="2"/>
</dbReference>
<comment type="similarity">
    <text evidence="2">Belongs to the ABC transporter superfamily.</text>
</comment>
<keyword evidence="3" id="KW-0813">Transport</keyword>
<proteinExistence type="inferred from homology"/>
<evidence type="ECO:0000256" key="2">
    <source>
        <dbReference type="ARBA" id="ARBA00005417"/>
    </source>
</evidence>
<dbReference type="STRING" id="1177982.SAMN04489711_10123"/>
<dbReference type="PROSITE" id="PS50893">
    <property type="entry name" value="ABC_TRANSPORTER_2"/>
    <property type="match status" value="2"/>
</dbReference>
<evidence type="ECO:0000256" key="7">
    <source>
        <dbReference type="ARBA" id="ARBA00023136"/>
    </source>
</evidence>
<feature type="domain" description="ABC transporter" evidence="9">
    <location>
        <begin position="295"/>
        <end position="549"/>
    </location>
</feature>
<evidence type="ECO:0000256" key="6">
    <source>
        <dbReference type="ARBA" id="ARBA00022840"/>
    </source>
</evidence>
<feature type="region of interest" description="Disordered" evidence="8">
    <location>
        <begin position="1"/>
        <end position="20"/>
    </location>
</feature>
<dbReference type="PANTHER" id="PTHR43297">
    <property type="entry name" value="OLIGOPEPTIDE TRANSPORT ATP-BINDING PROTEIN APPD"/>
    <property type="match status" value="1"/>
</dbReference>
<dbReference type="CDD" id="cd03257">
    <property type="entry name" value="ABC_NikE_OppD_transporters"/>
    <property type="match status" value="2"/>
</dbReference>
<evidence type="ECO:0000313" key="10">
    <source>
        <dbReference type="EMBL" id="SFE28715.1"/>
    </source>
</evidence>
<protein>
    <submittedName>
        <fullName evidence="10">Microcin C transport system ATP-binding protein</fullName>
    </submittedName>
</protein>
<keyword evidence="6 10" id="KW-0067">ATP-binding</keyword>
<dbReference type="PANTHER" id="PTHR43297:SF2">
    <property type="entry name" value="DIPEPTIDE TRANSPORT ATP-BINDING PROTEIN DPPD"/>
    <property type="match status" value="1"/>
</dbReference>
<dbReference type="GO" id="GO:0005524">
    <property type="term" value="F:ATP binding"/>
    <property type="evidence" value="ECO:0007669"/>
    <property type="project" value="UniProtKB-KW"/>
</dbReference>
<dbReference type="FunFam" id="3.40.50.300:FF:000016">
    <property type="entry name" value="Oligopeptide ABC transporter ATP-binding component"/>
    <property type="match status" value="1"/>
</dbReference>
<evidence type="ECO:0000256" key="4">
    <source>
        <dbReference type="ARBA" id="ARBA00022475"/>
    </source>
</evidence>
<dbReference type="NCBIfam" id="NF008453">
    <property type="entry name" value="PRK11308.1"/>
    <property type="match status" value="2"/>
</dbReference>
<dbReference type="OrthoDB" id="9802772at2"/>
<dbReference type="InterPro" id="IPR017871">
    <property type="entry name" value="ABC_transporter-like_CS"/>
</dbReference>
<dbReference type="InterPro" id="IPR027417">
    <property type="entry name" value="P-loop_NTPase"/>
</dbReference>
<dbReference type="Pfam" id="PF08352">
    <property type="entry name" value="oligo_HPY"/>
    <property type="match status" value="2"/>
</dbReference>
<dbReference type="GO" id="GO:0015833">
    <property type="term" value="P:peptide transport"/>
    <property type="evidence" value="ECO:0007669"/>
    <property type="project" value="InterPro"/>
</dbReference>
<dbReference type="SMART" id="SM00382">
    <property type="entry name" value="AAA"/>
    <property type="match status" value="2"/>
</dbReference>
<evidence type="ECO:0000256" key="1">
    <source>
        <dbReference type="ARBA" id="ARBA00004417"/>
    </source>
</evidence>
<dbReference type="InterPro" id="IPR050388">
    <property type="entry name" value="ABC_Ni/Peptide_Import"/>
</dbReference>
<keyword evidence="11" id="KW-1185">Reference proteome</keyword>
<keyword evidence="5" id="KW-0547">Nucleotide-binding</keyword>
<dbReference type="InterPro" id="IPR003439">
    <property type="entry name" value="ABC_transporter-like_ATP-bd"/>
</dbReference>
<feature type="domain" description="ABC transporter" evidence="9">
    <location>
        <begin position="25"/>
        <end position="269"/>
    </location>
</feature>
<sequence>MTTTTDDPHTPAAAQAAPGSAEPLLRVQDLRVRFGAKEVVHGVSFHIGAGEKLALVGESGSGKTITALSLLRLAGEAEVGGRALMGGRDLLALTERELRGVRGGDIAMVFQEPMTALNPLMAVGDQVAEVLELKQALTRAQSAQAAIELIASTGIPDPARRARSFPHQLSGGQRQRAMIAMALASRPRLLLADEPTTALDVTLRGQILDLLSDLQRQTGMAVLLITHDLNLVRRFADRVAVMEHGTLVEEGAVAEVFDAPRHAYTRRLIGSVPVRDVDESPAPAGAVPAAEAQGLRVAYATPLPGLRGWFRRGEFVAVQGADFRLAPGCTLGVVGESGSGKSTLAQALLGLLPHQGRLAIEGQGWQLPAQRNTPANQALRRRVQVVFQDPFSSLSPRLTVEEIVGEGLHVHEPGLPLPERRARVQAALADVGLGEAQFPGLLARYPHEFSGGQRQRLAIARALIVQPQLLVLDEPTSALDVTIQQQVLALLQRLQKERGLSYLLITHDVAVIRAMAHEVMVMQEGRVLEAGPVAQVLDAPQHPYTRKLVTAAGLEPGAAAAG</sequence>
<dbReference type="NCBIfam" id="NF007739">
    <property type="entry name" value="PRK10419.1"/>
    <property type="match status" value="2"/>
</dbReference>
<dbReference type="InterPro" id="IPR003593">
    <property type="entry name" value="AAA+_ATPase"/>
</dbReference>
<dbReference type="Pfam" id="PF00005">
    <property type="entry name" value="ABC_tran"/>
    <property type="match status" value="2"/>
</dbReference>
<accession>A0A1I1ZAJ2</accession>
<feature type="compositionally biased region" description="Low complexity" evidence="8">
    <location>
        <begin position="1"/>
        <end position="18"/>
    </location>
</feature>
<dbReference type="Proteomes" id="UP000199119">
    <property type="component" value="Unassembled WGS sequence"/>
</dbReference>
<comment type="subcellular location">
    <subcellularLocation>
        <location evidence="1">Cell inner membrane</location>
        <topology evidence="1">Peripheral membrane protein</topology>
    </subcellularLocation>
</comment>
<dbReference type="Gene3D" id="3.40.50.300">
    <property type="entry name" value="P-loop containing nucleotide triphosphate hydrolases"/>
    <property type="match status" value="2"/>
</dbReference>
<organism evidence="10 11">
    <name type="scientific">Paracidovorax wautersii</name>
    <dbReference type="NCBI Taxonomy" id="1177982"/>
    <lineage>
        <taxon>Bacteria</taxon>
        <taxon>Pseudomonadati</taxon>
        <taxon>Pseudomonadota</taxon>
        <taxon>Betaproteobacteria</taxon>
        <taxon>Burkholderiales</taxon>
        <taxon>Comamonadaceae</taxon>
        <taxon>Paracidovorax</taxon>
    </lineage>
</organism>
<evidence type="ECO:0000256" key="8">
    <source>
        <dbReference type="SAM" id="MobiDB-lite"/>
    </source>
</evidence>
<dbReference type="GO" id="GO:0016887">
    <property type="term" value="F:ATP hydrolysis activity"/>
    <property type="evidence" value="ECO:0007669"/>
    <property type="project" value="InterPro"/>
</dbReference>
<dbReference type="RefSeq" id="WP_092936405.1">
    <property type="nucleotide sequence ID" value="NZ_FONX01000001.1"/>
</dbReference>
<reference evidence="11" key="1">
    <citation type="submission" date="2016-10" db="EMBL/GenBank/DDBJ databases">
        <authorList>
            <person name="Varghese N."/>
            <person name="Submissions S."/>
        </authorList>
    </citation>
    <scope>NUCLEOTIDE SEQUENCE [LARGE SCALE GENOMIC DNA]</scope>
    <source>
        <strain evidence="11">DSM 27981</strain>
    </source>
</reference>
<evidence type="ECO:0000256" key="5">
    <source>
        <dbReference type="ARBA" id="ARBA00022741"/>
    </source>
</evidence>
<evidence type="ECO:0000256" key="3">
    <source>
        <dbReference type="ARBA" id="ARBA00022448"/>
    </source>
</evidence>
<dbReference type="GO" id="GO:0005886">
    <property type="term" value="C:plasma membrane"/>
    <property type="evidence" value="ECO:0007669"/>
    <property type="project" value="UniProtKB-SubCell"/>
</dbReference>
<keyword evidence="7" id="KW-0472">Membrane</keyword>
<evidence type="ECO:0000313" key="11">
    <source>
        <dbReference type="Proteomes" id="UP000199119"/>
    </source>
</evidence>
<dbReference type="AlphaFoldDB" id="A0A1I1ZAJ2"/>
<dbReference type="InterPro" id="IPR013563">
    <property type="entry name" value="Oligopep_ABC_C"/>
</dbReference>
<dbReference type="EMBL" id="FONX01000001">
    <property type="protein sequence ID" value="SFE28715.1"/>
    <property type="molecule type" value="Genomic_DNA"/>
</dbReference>
<dbReference type="GO" id="GO:0055085">
    <property type="term" value="P:transmembrane transport"/>
    <property type="evidence" value="ECO:0007669"/>
    <property type="project" value="UniProtKB-ARBA"/>
</dbReference>
<name>A0A1I1ZAJ2_9BURK</name>
<keyword evidence="4" id="KW-1003">Cell membrane</keyword>
<evidence type="ECO:0000259" key="9">
    <source>
        <dbReference type="PROSITE" id="PS50893"/>
    </source>
</evidence>
<dbReference type="PROSITE" id="PS00211">
    <property type="entry name" value="ABC_TRANSPORTER_1"/>
    <property type="match status" value="2"/>
</dbReference>